<organism evidence="5">
    <name type="scientific">bioreactor metagenome</name>
    <dbReference type="NCBI Taxonomy" id="1076179"/>
    <lineage>
        <taxon>unclassified sequences</taxon>
        <taxon>metagenomes</taxon>
        <taxon>ecological metagenomes</taxon>
    </lineage>
</organism>
<dbReference type="SUPFAM" id="SSF53822">
    <property type="entry name" value="Periplasmic binding protein-like I"/>
    <property type="match status" value="1"/>
</dbReference>
<protein>
    <recommendedName>
        <fullName evidence="4">Transcriptional regulator LacI/GalR-like sensor domain-containing protein</fullName>
    </recommendedName>
</protein>
<feature type="domain" description="Transcriptional regulator LacI/GalR-like sensor" evidence="4">
    <location>
        <begin position="26"/>
        <end position="132"/>
    </location>
</feature>
<dbReference type="EMBL" id="VSSQ01124906">
    <property type="protein sequence ID" value="MPN55527.1"/>
    <property type="molecule type" value="Genomic_DNA"/>
</dbReference>
<name>A0A645IWM2_9ZZZZ</name>
<keyword evidence="1" id="KW-0805">Transcription regulation</keyword>
<dbReference type="Pfam" id="PF13377">
    <property type="entry name" value="Peripla_BP_3"/>
    <property type="match status" value="1"/>
</dbReference>
<keyword evidence="3" id="KW-0804">Transcription</keyword>
<dbReference type="GO" id="GO:0003677">
    <property type="term" value="F:DNA binding"/>
    <property type="evidence" value="ECO:0007669"/>
    <property type="project" value="UniProtKB-KW"/>
</dbReference>
<sequence length="148" mass="16462">MAAAQNRVKSDVEIYDLYINSIDEHTKNEHQKLFSEKLMERFEEIKPTALFTINAQLASLAVSSLENAGYRIPDDVSLVTFDAECAKIKGRLKITGINQDFCKMSVLAAAMIADRIFTGISGCTEELSRQTVEASFYEGNSVAPLKNF</sequence>
<comment type="caution">
    <text evidence="5">The sequence shown here is derived from an EMBL/GenBank/DDBJ whole genome shotgun (WGS) entry which is preliminary data.</text>
</comment>
<keyword evidence="2" id="KW-0238">DNA-binding</keyword>
<reference evidence="5" key="1">
    <citation type="submission" date="2019-08" db="EMBL/GenBank/DDBJ databases">
        <authorList>
            <person name="Kucharzyk K."/>
            <person name="Murdoch R.W."/>
            <person name="Higgins S."/>
            <person name="Loffler F."/>
        </authorList>
    </citation>
    <scope>NUCLEOTIDE SEQUENCE</scope>
</reference>
<dbReference type="Gene3D" id="3.40.50.2300">
    <property type="match status" value="2"/>
</dbReference>
<evidence type="ECO:0000256" key="3">
    <source>
        <dbReference type="ARBA" id="ARBA00023163"/>
    </source>
</evidence>
<evidence type="ECO:0000256" key="2">
    <source>
        <dbReference type="ARBA" id="ARBA00023125"/>
    </source>
</evidence>
<evidence type="ECO:0000256" key="1">
    <source>
        <dbReference type="ARBA" id="ARBA00023015"/>
    </source>
</evidence>
<proteinExistence type="predicted"/>
<dbReference type="AlphaFoldDB" id="A0A645IWM2"/>
<dbReference type="InterPro" id="IPR028082">
    <property type="entry name" value="Peripla_BP_I"/>
</dbReference>
<evidence type="ECO:0000313" key="5">
    <source>
        <dbReference type="EMBL" id="MPN55527.1"/>
    </source>
</evidence>
<dbReference type="InterPro" id="IPR046335">
    <property type="entry name" value="LacI/GalR-like_sensor"/>
</dbReference>
<accession>A0A645IWM2</accession>
<evidence type="ECO:0000259" key="4">
    <source>
        <dbReference type="Pfam" id="PF13377"/>
    </source>
</evidence>
<gene>
    <name evidence="5" type="ORF">SDC9_203211</name>
</gene>